<gene>
    <name evidence="1" type="ORF">FMOSSE_LOCUS2193</name>
</gene>
<sequence length="63" mass="6952">MNVNTSCVLYVMITREESRTIVESDGQKRKAYRGRPAQSVTVGYNSVSGGIGLPLTECNRSRD</sequence>
<evidence type="ECO:0000313" key="1">
    <source>
        <dbReference type="EMBL" id="CAG8464203.1"/>
    </source>
</evidence>
<dbReference type="Proteomes" id="UP000789375">
    <property type="component" value="Unassembled WGS sequence"/>
</dbReference>
<keyword evidence="2" id="KW-1185">Reference proteome</keyword>
<organism evidence="1 2">
    <name type="scientific">Funneliformis mosseae</name>
    <name type="common">Endomycorrhizal fungus</name>
    <name type="synonym">Glomus mosseae</name>
    <dbReference type="NCBI Taxonomy" id="27381"/>
    <lineage>
        <taxon>Eukaryota</taxon>
        <taxon>Fungi</taxon>
        <taxon>Fungi incertae sedis</taxon>
        <taxon>Mucoromycota</taxon>
        <taxon>Glomeromycotina</taxon>
        <taxon>Glomeromycetes</taxon>
        <taxon>Glomerales</taxon>
        <taxon>Glomeraceae</taxon>
        <taxon>Funneliformis</taxon>
    </lineage>
</organism>
<reference evidence="1" key="1">
    <citation type="submission" date="2021-06" db="EMBL/GenBank/DDBJ databases">
        <authorList>
            <person name="Kallberg Y."/>
            <person name="Tangrot J."/>
            <person name="Rosling A."/>
        </authorList>
    </citation>
    <scope>NUCLEOTIDE SEQUENCE</scope>
    <source>
        <strain evidence="1">87-6 pot B 2015</strain>
    </source>
</reference>
<name>A0A9N8YYJ1_FUNMO</name>
<protein>
    <submittedName>
        <fullName evidence="1">10787_t:CDS:1</fullName>
    </submittedName>
</protein>
<evidence type="ECO:0000313" key="2">
    <source>
        <dbReference type="Proteomes" id="UP000789375"/>
    </source>
</evidence>
<dbReference type="AlphaFoldDB" id="A0A9N8YYJ1"/>
<accession>A0A9N8YYJ1</accession>
<proteinExistence type="predicted"/>
<comment type="caution">
    <text evidence="1">The sequence shown here is derived from an EMBL/GenBank/DDBJ whole genome shotgun (WGS) entry which is preliminary data.</text>
</comment>
<dbReference type="EMBL" id="CAJVPP010000277">
    <property type="protein sequence ID" value="CAG8464203.1"/>
    <property type="molecule type" value="Genomic_DNA"/>
</dbReference>